<feature type="transmembrane region" description="Helical" evidence="6">
    <location>
        <begin position="192"/>
        <end position="211"/>
    </location>
</feature>
<keyword evidence="6" id="KW-0472">Membrane</keyword>
<dbReference type="InterPro" id="IPR051310">
    <property type="entry name" value="MCP_chemotaxis"/>
</dbReference>
<comment type="similarity">
    <text evidence="3">Belongs to the methyl-accepting chemotaxis (MCP) protein family.</text>
</comment>
<comment type="subcellular location">
    <subcellularLocation>
        <location evidence="1">Membrane</location>
    </subcellularLocation>
</comment>
<dbReference type="PROSITE" id="PS50111">
    <property type="entry name" value="CHEMOTAXIS_TRANSDUC_2"/>
    <property type="match status" value="1"/>
</dbReference>
<evidence type="ECO:0000256" key="6">
    <source>
        <dbReference type="SAM" id="Phobius"/>
    </source>
</evidence>
<dbReference type="PROSITE" id="PS50885">
    <property type="entry name" value="HAMP"/>
    <property type="match status" value="1"/>
</dbReference>
<evidence type="ECO:0000256" key="5">
    <source>
        <dbReference type="SAM" id="MobiDB-lite"/>
    </source>
</evidence>
<proteinExistence type="inferred from homology"/>
<dbReference type="SMART" id="SM00304">
    <property type="entry name" value="HAMP"/>
    <property type="match status" value="1"/>
</dbReference>
<keyword evidence="4" id="KW-0807">Transducer</keyword>
<dbReference type="PATRIC" id="fig|1349767.4.peg.632"/>
<dbReference type="PRINTS" id="PR00260">
    <property type="entry name" value="CHEMTRNSDUCR"/>
</dbReference>
<dbReference type="InterPro" id="IPR004089">
    <property type="entry name" value="MCPsignal_dom"/>
</dbReference>
<dbReference type="CDD" id="cd11386">
    <property type="entry name" value="MCP_signal"/>
    <property type="match status" value="1"/>
</dbReference>
<dbReference type="InterPro" id="IPR024478">
    <property type="entry name" value="HlyB_4HB_MCP"/>
</dbReference>
<dbReference type="KEGG" id="jag:GJA_4054"/>
<evidence type="ECO:0000256" key="2">
    <source>
        <dbReference type="ARBA" id="ARBA00022481"/>
    </source>
</evidence>
<dbReference type="Gene3D" id="1.10.287.950">
    <property type="entry name" value="Methyl-accepting chemotaxis protein"/>
    <property type="match status" value="1"/>
</dbReference>
<feature type="region of interest" description="Disordered" evidence="5">
    <location>
        <begin position="285"/>
        <end position="310"/>
    </location>
</feature>
<dbReference type="GO" id="GO:0004888">
    <property type="term" value="F:transmembrane signaling receptor activity"/>
    <property type="evidence" value="ECO:0007669"/>
    <property type="project" value="InterPro"/>
</dbReference>
<dbReference type="eggNOG" id="COG0840">
    <property type="taxonomic scope" value="Bacteria"/>
</dbReference>
<dbReference type="GO" id="GO:0007165">
    <property type="term" value="P:signal transduction"/>
    <property type="evidence" value="ECO:0007669"/>
    <property type="project" value="UniProtKB-KW"/>
</dbReference>
<feature type="domain" description="Methyl-accepting transducer" evidence="7">
    <location>
        <begin position="272"/>
        <end position="501"/>
    </location>
</feature>
<dbReference type="Pfam" id="PF12729">
    <property type="entry name" value="4HB_MCP_1"/>
    <property type="match status" value="1"/>
</dbReference>
<reference evidence="9 10" key="1">
    <citation type="journal article" date="2015" name="Genome Announc.">
        <title>Genome Sequence of Mushroom Soft-Rot Pathogen Janthinobacterium agaricidamnosum.</title>
        <authorList>
            <person name="Graupner K."/>
            <person name="Lackner G."/>
            <person name="Hertweck C."/>
        </authorList>
    </citation>
    <scope>NUCLEOTIDE SEQUENCE [LARGE SCALE GENOMIC DNA]</scope>
    <source>
        <strain evidence="10">NBRC 102515 / DSM 9628</strain>
    </source>
</reference>
<keyword evidence="6" id="KW-0812">Transmembrane</keyword>
<dbReference type="Proteomes" id="UP000027604">
    <property type="component" value="Chromosome I"/>
</dbReference>
<evidence type="ECO:0000259" key="8">
    <source>
        <dbReference type="PROSITE" id="PS50885"/>
    </source>
</evidence>
<dbReference type="AlphaFoldDB" id="W0V754"/>
<dbReference type="InterPro" id="IPR003660">
    <property type="entry name" value="HAMP_dom"/>
</dbReference>
<evidence type="ECO:0000256" key="1">
    <source>
        <dbReference type="ARBA" id="ARBA00004370"/>
    </source>
</evidence>
<dbReference type="STRING" id="1349767.GJA_4054"/>
<dbReference type="CDD" id="cd19411">
    <property type="entry name" value="MCP2201-like_sensor"/>
    <property type="match status" value="1"/>
</dbReference>
<feature type="compositionally biased region" description="Polar residues" evidence="5">
    <location>
        <begin position="286"/>
        <end position="310"/>
    </location>
</feature>
<feature type="transmembrane region" description="Helical" evidence="6">
    <location>
        <begin position="12"/>
        <end position="36"/>
    </location>
</feature>
<evidence type="ECO:0000259" key="7">
    <source>
        <dbReference type="PROSITE" id="PS50111"/>
    </source>
</evidence>
<dbReference type="PANTHER" id="PTHR43531:SF14">
    <property type="entry name" value="METHYL-ACCEPTING CHEMOTAXIS PROTEIN I-RELATED"/>
    <property type="match status" value="1"/>
</dbReference>
<evidence type="ECO:0000313" key="9">
    <source>
        <dbReference type="EMBL" id="CDG84664.1"/>
    </source>
</evidence>
<dbReference type="Pfam" id="PF00015">
    <property type="entry name" value="MCPsignal"/>
    <property type="match status" value="1"/>
</dbReference>
<evidence type="ECO:0000313" key="10">
    <source>
        <dbReference type="Proteomes" id="UP000027604"/>
    </source>
</evidence>
<keyword evidence="6" id="KW-1133">Transmembrane helix</keyword>
<dbReference type="HOGENOM" id="CLU_000445_107_16_4"/>
<sequence>MMKNAEWTVGTRLAIAAGLLLGLMTLMTVIGLWLLADVRGVTRQVIREEVARERLVTEWHDLTRLNGVRSLLAGKSADPAQQQAAEAQLKPDSERINTLQTQLEQLTPEHAGKQLYGAATARRAVYRAAREEVLSARSAGDTARAATLTDTRLEPALADYLAGIRLLSDYYRNNMLVLAGAIDQRNQQGRSVLGGLWLLALVIGGVGAALITRSIRAPLLSAIGIAQSVAAGDLTARQAGSSALRGETGQLLRALDDMTASLVTIVGEVRGSSATIASASQQIASGNQELSSRTEQQAGSLEETASSMEQLTSTVKQNSDNARQANQLAASASAVAQKGGLVVTQVVGTMNDINASSRKIADITGVIDGIAFQTNILALNAAVEAARAGEQGRGFAVVASEVRNLAQRSAAAAKEIKELINDSVAKVGLGSQLVEQAGGTMNEIVASVQRVTDIMGEISMASQEQEAGIEQINQAIVQMDAVTQQNAALVQQATVAADALQQQAASLTRSVDVFLLDGDDAHVDAHVVAPVAPPAVAAVASRPASAGRALVLRPARQAAPAAKPARQASVVESEWETF</sequence>
<dbReference type="EMBL" id="HG322949">
    <property type="protein sequence ID" value="CDG84664.1"/>
    <property type="molecule type" value="Genomic_DNA"/>
</dbReference>
<dbReference type="InterPro" id="IPR004090">
    <property type="entry name" value="Chemotax_Me-accpt_rcpt"/>
</dbReference>
<evidence type="ECO:0000256" key="4">
    <source>
        <dbReference type="PROSITE-ProRule" id="PRU00284"/>
    </source>
</evidence>
<dbReference type="GO" id="GO:0006935">
    <property type="term" value="P:chemotaxis"/>
    <property type="evidence" value="ECO:0007669"/>
    <property type="project" value="InterPro"/>
</dbReference>
<keyword evidence="2" id="KW-0488">Methylation</keyword>
<dbReference type="SMART" id="SM00283">
    <property type="entry name" value="MA"/>
    <property type="match status" value="1"/>
</dbReference>
<evidence type="ECO:0000256" key="3">
    <source>
        <dbReference type="ARBA" id="ARBA00029447"/>
    </source>
</evidence>
<gene>
    <name evidence="9" type="ORF">GJA_4054</name>
</gene>
<dbReference type="FunFam" id="1.10.287.950:FF:000001">
    <property type="entry name" value="Methyl-accepting chemotaxis sensory transducer"/>
    <property type="match status" value="1"/>
</dbReference>
<feature type="domain" description="HAMP" evidence="8">
    <location>
        <begin position="213"/>
        <end position="267"/>
    </location>
</feature>
<accession>W0V754</accession>
<dbReference type="RefSeq" id="WP_277914405.1">
    <property type="nucleotide sequence ID" value="NZ_BCTH01000015.1"/>
</dbReference>
<protein>
    <submittedName>
        <fullName evidence="9">HAMP domain protein</fullName>
    </submittedName>
</protein>
<dbReference type="PANTHER" id="PTHR43531">
    <property type="entry name" value="PROTEIN ICFG"/>
    <property type="match status" value="1"/>
</dbReference>
<keyword evidence="10" id="KW-1185">Reference proteome</keyword>
<dbReference type="InterPro" id="IPR047347">
    <property type="entry name" value="YvaQ-like_sensor"/>
</dbReference>
<dbReference type="SUPFAM" id="SSF58104">
    <property type="entry name" value="Methyl-accepting chemotaxis protein (MCP) signaling domain"/>
    <property type="match status" value="1"/>
</dbReference>
<dbReference type="GO" id="GO:0005886">
    <property type="term" value="C:plasma membrane"/>
    <property type="evidence" value="ECO:0007669"/>
    <property type="project" value="TreeGrafter"/>
</dbReference>
<name>W0V754_9BURK</name>
<organism evidence="9 10">
    <name type="scientific">Janthinobacterium agaricidamnosum NBRC 102515 = DSM 9628</name>
    <dbReference type="NCBI Taxonomy" id="1349767"/>
    <lineage>
        <taxon>Bacteria</taxon>
        <taxon>Pseudomonadati</taxon>
        <taxon>Pseudomonadota</taxon>
        <taxon>Betaproteobacteria</taxon>
        <taxon>Burkholderiales</taxon>
        <taxon>Oxalobacteraceae</taxon>
        <taxon>Janthinobacterium</taxon>
    </lineage>
</organism>